<accession>A0A1I5MDL0</accession>
<evidence type="ECO:0000313" key="1">
    <source>
        <dbReference type="EMBL" id="SFP07672.1"/>
    </source>
</evidence>
<protein>
    <recommendedName>
        <fullName evidence="3">Apea-like HEPN domain-containing protein</fullName>
    </recommendedName>
</protein>
<keyword evidence="2" id="KW-1185">Reference proteome</keyword>
<evidence type="ECO:0008006" key="3">
    <source>
        <dbReference type="Google" id="ProtNLM"/>
    </source>
</evidence>
<sequence length="513" mass="57653">MDRQGAVPLQLLPRQITCEQFAAVIYGTKRLEPEYPCRLGLAADLTEAREQRGIGLGQDELDLFNRLQGGRIPESDLVCDAGCVLHGETMSQPDHSAIAIQLIAEAAFHQPDADRSSHSFIIQHPGEEYRMSGLGINLHYCETAFTKAILYVRRYGAPYLGSLSFSDVRSLITDFVASSFYLVSNEIWGVWFSESFRERLSDKSLTEWGQALATSRLFIEPRELTLFPLTVIKCEHPFIGRDFFLVGPNDLTPEMIGSVSSSKDFIANQFPPFRGASAPPKPVSSWLGIWAPNVETAKRFRATVLGALALVPNAIERYLFTMRKVVSGRCTLIGPRYSISIGDPHTPGLSEDIVLVSEDAKWLNKLDHMLTSPKKAHRRRMRALEYQFRAWAPDPAKRFPSLVGSIDAIFGGDGSGATQAVVDAVEPLMGKEYDSARIRMLLSLRGSVIHGGAPNVYESKSYRRYYESYHEDAVRDLEQIVAKCLQHEVFGEDFRERPFTYAHLLEERKRIRM</sequence>
<reference evidence="2" key="1">
    <citation type="submission" date="2016-10" db="EMBL/GenBank/DDBJ databases">
        <authorList>
            <person name="Varghese N."/>
            <person name="Submissions S."/>
        </authorList>
    </citation>
    <scope>NUCLEOTIDE SEQUENCE [LARGE SCALE GENOMIC DNA]</scope>
    <source>
        <strain evidence="2">CGMCC 1.7715</strain>
    </source>
</reference>
<gene>
    <name evidence="1" type="ORF">SAMN04488060_1299</name>
</gene>
<name>A0A1I5MDL0_9SPHN</name>
<dbReference type="AlphaFoldDB" id="A0A1I5MDL0"/>
<organism evidence="1 2">
    <name type="scientific">Qipengyuania nanhaisediminis</name>
    <dbReference type="NCBI Taxonomy" id="604088"/>
    <lineage>
        <taxon>Bacteria</taxon>
        <taxon>Pseudomonadati</taxon>
        <taxon>Pseudomonadota</taxon>
        <taxon>Alphaproteobacteria</taxon>
        <taxon>Sphingomonadales</taxon>
        <taxon>Erythrobacteraceae</taxon>
        <taxon>Qipengyuania</taxon>
    </lineage>
</organism>
<dbReference type="EMBL" id="FOWZ01000002">
    <property type="protein sequence ID" value="SFP07672.1"/>
    <property type="molecule type" value="Genomic_DNA"/>
</dbReference>
<proteinExistence type="predicted"/>
<evidence type="ECO:0000313" key="2">
    <source>
        <dbReference type="Proteomes" id="UP000199331"/>
    </source>
</evidence>
<dbReference type="Proteomes" id="UP000199331">
    <property type="component" value="Unassembled WGS sequence"/>
</dbReference>